<evidence type="ECO:0000313" key="2">
    <source>
        <dbReference type="Proteomes" id="UP000031967"/>
    </source>
</evidence>
<gene>
    <name evidence="1" type="ORF">SD70_14400</name>
</gene>
<name>A0ABR5AGX2_9BACL</name>
<dbReference type="EMBL" id="JXAK01000023">
    <property type="protein sequence ID" value="KIL40284.1"/>
    <property type="molecule type" value="Genomic_DNA"/>
</dbReference>
<evidence type="ECO:0000313" key="1">
    <source>
        <dbReference type="EMBL" id="KIL40284.1"/>
    </source>
</evidence>
<sequence>MRSFLKDKAEIFQEFQTELFRSYPQAALEEAVARLLVEVKGIRKIPTEAITDALFGVLSKTETYNVMTTLMELEKKCGTIMSCLPA</sequence>
<comment type="caution">
    <text evidence="1">The sequence shown here is derived from an EMBL/GenBank/DDBJ whole genome shotgun (WGS) entry which is preliminary data.</text>
</comment>
<accession>A0ABR5AGX2</accession>
<keyword evidence="2" id="KW-1185">Reference proteome</keyword>
<protein>
    <submittedName>
        <fullName evidence="1">Uncharacterized protein</fullName>
    </submittedName>
</protein>
<dbReference type="Proteomes" id="UP000031967">
    <property type="component" value="Unassembled WGS sequence"/>
</dbReference>
<organism evidence="1 2">
    <name type="scientific">Gordoniibacillus kamchatkensis</name>
    <dbReference type="NCBI Taxonomy" id="1590651"/>
    <lineage>
        <taxon>Bacteria</taxon>
        <taxon>Bacillati</taxon>
        <taxon>Bacillota</taxon>
        <taxon>Bacilli</taxon>
        <taxon>Bacillales</taxon>
        <taxon>Paenibacillaceae</taxon>
        <taxon>Gordoniibacillus</taxon>
    </lineage>
</organism>
<reference evidence="1 2" key="1">
    <citation type="submission" date="2014-12" db="EMBL/GenBank/DDBJ databases">
        <title>Draft genome sequence of Paenibacillus kamchatkensis strain B-2647.</title>
        <authorList>
            <person name="Karlyshev A.V."/>
            <person name="Kudryashova E.B."/>
        </authorList>
    </citation>
    <scope>NUCLEOTIDE SEQUENCE [LARGE SCALE GENOMIC DNA]</scope>
    <source>
        <strain evidence="1 2">VKM B-2647</strain>
    </source>
</reference>
<dbReference type="RefSeq" id="WP_041048232.1">
    <property type="nucleotide sequence ID" value="NZ_JXAK01000023.1"/>
</dbReference>
<proteinExistence type="predicted"/>